<evidence type="ECO:0000313" key="1">
    <source>
        <dbReference type="EMBL" id="KAI5672639.1"/>
    </source>
</evidence>
<dbReference type="EMBL" id="CM044703">
    <property type="protein sequence ID" value="KAI5672639.1"/>
    <property type="molecule type" value="Genomic_DNA"/>
</dbReference>
<organism evidence="1 2">
    <name type="scientific">Catharanthus roseus</name>
    <name type="common">Madagascar periwinkle</name>
    <name type="synonym">Vinca rosea</name>
    <dbReference type="NCBI Taxonomy" id="4058"/>
    <lineage>
        <taxon>Eukaryota</taxon>
        <taxon>Viridiplantae</taxon>
        <taxon>Streptophyta</taxon>
        <taxon>Embryophyta</taxon>
        <taxon>Tracheophyta</taxon>
        <taxon>Spermatophyta</taxon>
        <taxon>Magnoliopsida</taxon>
        <taxon>eudicotyledons</taxon>
        <taxon>Gunneridae</taxon>
        <taxon>Pentapetalae</taxon>
        <taxon>asterids</taxon>
        <taxon>lamiids</taxon>
        <taxon>Gentianales</taxon>
        <taxon>Apocynaceae</taxon>
        <taxon>Rauvolfioideae</taxon>
        <taxon>Vinceae</taxon>
        <taxon>Catharanthinae</taxon>
        <taxon>Catharanthus</taxon>
    </lineage>
</organism>
<comment type="caution">
    <text evidence="1">The sequence shown here is derived from an EMBL/GenBank/DDBJ whole genome shotgun (WGS) entry which is preliminary data.</text>
</comment>
<proteinExistence type="predicted"/>
<reference evidence="2" key="1">
    <citation type="journal article" date="2023" name="Nat. Plants">
        <title>Single-cell RNA sequencing provides a high-resolution roadmap for understanding the multicellular compartmentation of specialized metabolism.</title>
        <authorList>
            <person name="Sun S."/>
            <person name="Shen X."/>
            <person name="Li Y."/>
            <person name="Li Y."/>
            <person name="Wang S."/>
            <person name="Li R."/>
            <person name="Zhang H."/>
            <person name="Shen G."/>
            <person name="Guo B."/>
            <person name="Wei J."/>
            <person name="Xu J."/>
            <person name="St-Pierre B."/>
            <person name="Chen S."/>
            <person name="Sun C."/>
        </authorList>
    </citation>
    <scope>NUCLEOTIDE SEQUENCE [LARGE SCALE GENOMIC DNA]</scope>
</reference>
<name>A0ACC0BJ74_CATRO</name>
<keyword evidence="2" id="KW-1185">Reference proteome</keyword>
<protein>
    <submittedName>
        <fullName evidence="1">Uncharacterized protein</fullName>
    </submittedName>
</protein>
<dbReference type="Proteomes" id="UP001060085">
    <property type="component" value="Linkage Group LG03"/>
</dbReference>
<sequence>MVGIRIMDAHILFERTPGTLPANTEVNPREHVNTISVTIVEKIPTAKKEAMIIEEGISGKKDEDKDKRKSTRANYKLKIPFPKSFVQVHNQDDVREFIKIFRQLKINLPLCDLLLQETPMKKGKGKPRKKHKENRRQILQIKELLSLAARKWVVDRESLKKIIEKSFDESIIEHFNLEHLFVGLDWDLETIISTVKGFRIILTKEHLASILGIEDEGNSVTVDSKKKTIDENPDWSYDVACNRFDIHPHLMDHRVSSMVVIFPLFSLVPSLISSVIFVSFTSICLISFTIAPPSLLVP</sequence>
<evidence type="ECO:0000313" key="2">
    <source>
        <dbReference type="Proteomes" id="UP001060085"/>
    </source>
</evidence>
<gene>
    <name evidence="1" type="ORF">M9H77_13003</name>
</gene>
<accession>A0ACC0BJ74</accession>